<keyword evidence="2" id="KW-1185">Reference proteome</keyword>
<protein>
    <submittedName>
        <fullName evidence="1">Uncharacterized protein</fullName>
    </submittedName>
</protein>
<gene>
    <name evidence="1" type="ORF">RRG08_053920</name>
</gene>
<name>A0AAE1AP35_9GAST</name>
<accession>A0AAE1AP35</accession>
<dbReference type="Proteomes" id="UP001283361">
    <property type="component" value="Unassembled WGS sequence"/>
</dbReference>
<evidence type="ECO:0000313" key="2">
    <source>
        <dbReference type="Proteomes" id="UP001283361"/>
    </source>
</evidence>
<reference evidence="1" key="1">
    <citation type="journal article" date="2023" name="G3 (Bethesda)">
        <title>A reference genome for the long-term kleptoplast-retaining sea slug Elysia crispata morphotype clarki.</title>
        <authorList>
            <person name="Eastman K.E."/>
            <person name="Pendleton A.L."/>
            <person name="Shaikh M.A."/>
            <person name="Suttiyut T."/>
            <person name="Ogas R."/>
            <person name="Tomko P."/>
            <person name="Gavelis G."/>
            <person name="Widhalm J.R."/>
            <person name="Wisecaver J.H."/>
        </authorList>
    </citation>
    <scope>NUCLEOTIDE SEQUENCE</scope>
    <source>
        <strain evidence="1">ECLA1</strain>
    </source>
</reference>
<proteinExistence type="predicted"/>
<dbReference type="AlphaFoldDB" id="A0AAE1AP35"/>
<organism evidence="1 2">
    <name type="scientific">Elysia crispata</name>
    <name type="common">lettuce slug</name>
    <dbReference type="NCBI Taxonomy" id="231223"/>
    <lineage>
        <taxon>Eukaryota</taxon>
        <taxon>Metazoa</taxon>
        <taxon>Spiralia</taxon>
        <taxon>Lophotrochozoa</taxon>
        <taxon>Mollusca</taxon>
        <taxon>Gastropoda</taxon>
        <taxon>Heterobranchia</taxon>
        <taxon>Euthyneura</taxon>
        <taxon>Panpulmonata</taxon>
        <taxon>Sacoglossa</taxon>
        <taxon>Placobranchoidea</taxon>
        <taxon>Plakobranchidae</taxon>
        <taxon>Elysia</taxon>
    </lineage>
</organism>
<sequence>MKVAEKWSHPYVDLKFFIDASRKTDGDPKCYLSRERRCLFCCWEGNNEMKGPKRRGMEEDKEGFSFATLQEG</sequence>
<evidence type="ECO:0000313" key="1">
    <source>
        <dbReference type="EMBL" id="KAK3791273.1"/>
    </source>
</evidence>
<dbReference type="EMBL" id="JAWDGP010001478">
    <property type="protein sequence ID" value="KAK3791273.1"/>
    <property type="molecule type" value="Genomic_DNA"/>
</dbReference>
<comment type="caution">
    <text evidence="1">The sequence shown here is derived from an EMBL/GenBank/DDBJ whole genome shotgun (WGS) entry which is preliminary data.</text>
</comment>